<organism evidence="2 3">
    <name type="scientific">Glarea lozoyensis (strain ATCC 74030 / MF5533)</name>
    <dbReference type="NCBI Taxonomy" id="1104152"/>
    <lineage>
        <taxon>Eukaryota</taxon>
        <taxon>Fungi</taxon>
        <taxon>Dikarya</taxon>
        <taxon>Ascomycota</taxon>
        <taxon>Pezizomycotina</taxon>
        <taxon>Leotiomycetes</taxon>
        <taxon>Helotiales</taxon>
        <taxon>Helotiaceae</taxon>
        <taxon>Glarea</taxon>
    </lineage>
</organism>
<evidence type="ECO:0000256" key="1">
    <source>
        <dbReference type="SAM" id="MobiDB-lite"/>
    </source>
</evidence>
<evidence type="ECO:0000313" key="2">
    <source>
        <dbReference type="EMBL" id="EHK99113.1"/>
    </source>
</evidence>
<feature type="region of interest" description="Disordered" evidence="1">
    <location>
        <begin position="53"/>
        <end position="93"/>
    </location>
</feature>
<reference evidence="2 3" key="1">
    <citation type="journal article" date="2012" name="Eukaryot. Cell">
        <title>Genome sequence of the fungus Glarea lozoyensis: the first genome sequence of a species from the Helotiaceae family.</title>
        <authorList>
            <person name="Youssar L."/>
            <person name="Gruening B.A."/>
            <person name="Erxleben A."/>
            <person name="Guenther S."/>
            <person name="Huettel W."/>
        </authorList>
    </citation>
    <scope>NUCLEOTIDE SEQUENCE [LARGE SCALE GENOMIC DNA]</scope>
    <source>
        <strain evidence="3">ATCC 74030 / MF5533</strain>
    </source>
</reference>
<dbReference type="InParanoid" id="H0EQS7"/>
<sequence length="141" mass="15349">MAVPLHDLPGLAPNQVIPAGFHEYLLGHVLRKLRAGEPGMHLGALPGSLQAMVDTDAAGEESDRDADGEDNDRISGDEEEDEDDEEEDDDRYCKQTGLGTYFWEHKGGVHIRPQSKQLGDTGTSLRHGDGDADLEMSTTHV</sequence>
<dbReference type="EMBL" id="AGUE01000127">
    <property type="protein sequence ID" value="EHK99113.1"/>
    <property type="molecule type" value="Genomic_DNA"/>
</dbReference>
<protein>
    <submittedName>
        <fullName evidence="2">Uncharacterized protein</fullName>
    </submittedName>
</protein>
<comment type="caution">
    <text evidence="2">The sequence shown here is derived from an EMBL/GenBank/DDBJ whole genome shotgun (WGS) entry which is preliminary data.</text>
</comment>
<keyword evidence="3" id="KW-1185">Reference proteome</keyword>
<dbReference type="OrthoDB" id="10434399at2759"/>
<accession>H0EQS7</accession>
<feature type="compositionally biased region" description="Acidic residues" evidence="1">
    <location>
        <begin position="77"/>
        <end position="90"/>
    </location>
</feature>
<dbReference type="Proteomes" id="UP000005446">
    <property type="component" value="Unassembled WGS sequence"/>
</dbReference>
<feature type="compositionally biased region" description="Acidic residues" evidence="1">
    <location>
        <begin position="57"/>
        <end position="70"/>
    </location>
</feature>
<feature type="region of interest" description="Disordered" evidence="1">
    <location>
        <begin position="109"/>
        <end position="141"/>
    </location>
</feature>
<gene>
    <name evidence="2" type="ORF">M7I_5032</name>
</gene>
<name>H0EQS7_GLAL7</name>
<evidence type="ECO:0000313" key="3">
    <source>
        <dbReference type="Proteomes" id="UP000005446"/>
    </source>
</evidence>
<dbReference type="HOGENOM" id="CLU_1825477_0_0_1"/>
<dbReference type="AlphaFoldDB" id="H0EQS7"/>
<feature type="compositionally biased region" description="Polar residues" evidence="1">
    <location>
        <begin position="114"/>
        <end position="124"/>
    </location>
</feature>
<proteinExistence type="predicted"/>